<dbReference type="PROSITE" id="PS50003">
    <property type="entry name" value="PH_DOMAIN"/>
    <property type="match status" value="1"/>
</dbReference>
<accession>A0AAV2YHD3</accession>
<organism evidence="17 18">
    <name type="scientific">Lagenidium giganteum</name>
    <dbReference type="NCBI Taxonomy" id="4803"/>
    <lineage>
        <taxon>Eukaryota</taxon>
        <taxon>Sar</taxon>
        <taxon>Stramenopiles</taxon>
        <taxon>Oomycota</taxon>
        <taxon>Peronosporomycetes</taxon>
        <taxon>Pythiales</taxon>
        <taxon>Pythiaceae</taxon>
    </lineage>
</organism>
<evidence type="ECO:0000256" key="11">
    <source>
        <dbReference type="SAM" id="Coils"/>
    </source>
</evidence>
<evidence type="ECO:0000259" key="16">
    <source>
        <dbReference type="PROSITE" id="PS50222"/>
    </source>
</evidence>
<dbReference type="Gene3D" id="2.130.10.30">
    <property type="entry name" value="Regulator of chromosome condensation 1/beta-lactamase-inhibitor protein II"/>
    <property type="match status" value="2"/>
</dbReference>
<feature type="repeat" description="RCC1" evidence="10">
    <location>
        <begin position="129"/>
        <end position="179"/>
    </location>
</feature>
<feature type="repeat" description="RCC1" evidence="10">
    <location>
        <begin position="379"/>
        <end position="443"/>
    </location>
</feature>
<dbReference type="InterPro" id="IPR001965">
    <property type="entry name" value="Znf_PHD"/>
</dbReference>
<evidence type="ECO:0000256" key="12">
    <source>
        <dbReference type="SAM" id="MobiDB-lite"/>
    </source>
</evidence>
<evidence type="ECO:0000256" key="10">
    <source>
        <dbReference type="PROSITE-ProRule" id="PRU00235"/>
    </source>
</evidence>
<dbReference type="InterPro" id="IPR019786">
    <property type="entry name" value="Zinc_finger_PHD-type_CS"/>
</dbReference>
<protein>
    <recommendedName>
        <fullName evidence="4">Exocyst complex component 8</fullName>
    </recommendedName>
</protein>
<keyword evidence="8" id="KW-0862">Zinc</keyword>
<dbReference type="InterPro" id="IPR019787">
    <property type="entry name" value="Znf_PHD-finger"/>
</dbReference>
<dbReference type="InterPro" id="IPR000408">
    <property type="entry name" value="Reg_chr_condens"/>
</dbReference>
<reference evidence="17" key="2">
    <citation type="journal article" date="2023" name="Microbiol Resour">
        <title>Decontamination and Annotation of the Draft Genome Sequence of the Oomycete Lagenidium giganteum ARSEF 373.</title>
        <authorList>
            <person name="Morgan W.R."/>
            <person name="Tartar A."/>
        </authorList>
    </citation>
    <scope>NUCLEOTIDE SEQUENCE</scope>
    <source>
        <strain evidence="17">ARSEF 373</strain>
    </source>
</reference>
<evidence type="ECO:0000256" key="2">
    <source>
        <dbReference type="ARBA" id="ARBA00004556"/>
    </source>
</evidence>
<keyword evidence="5" id="KW-0479">Metal-binding</keyword>
<feature type="repeat" description="RCC1" evidence="10">
    <location>
        <begin position="241"/>
        <end position="294"/>
    </location>
</feature>
<dbReference type="SUPFAM" id="SSF57903">
    <property type="entry name" value="FYVE/PHD zinc finger"/>
    <property type="match status" value="1"/>
</dbReference>
<dbReference type="CDD" id="cd00052">
    <property type="entry name" value="EH"/>
    <property type="match status" value="2"/>
</dbReference>
<dbReference type="InterPro" id="IPR011992">
    <property type="entry name" value="EF-hand-dom_pair"/>
</dbReference>
<feature type="compositionally biased region" description="Polar residues" evidence="12">
    <location>
        <begin position="325"/>
        <end position="346"/>
    </location>
</feature>
<evidence type="ECO:0000256" key="4">
    <source>
        <dbReference type="ARBA" id="ARBA00017509"/>
    </source>
</evidence>
<dbReference type="Pfam" id="PF12763">
    <property type="entry name" value="EH"/>
    <property type="match status" value="2"/>
</dbReference>
<dbReference type="GO" id="GO:0008270">
    <property type="term" value="F:zinc ion binding"/>
    <property type="evidence" value="ECO:0007669"/>
    <property type="project" value="UniProtKB-KW"/>
</dbReference>
<dbReference type="EMBL" id="DAKRPA010000355">
    <property type="protein sequence ID" value="DAZ93006.1"/>
    <property type="molecule type" value="Genomic_DNA"/>
</dbReference>
<feature type="compositionally biased region" description="Polar residues" evidence="12">
    <location>
        <begin position="1013"/>
        <end position="1028"/>
    </location>
</feature>
<keyword evidence="18" id="KW-1185">Reference proteome</keyword>
<keyword evidence="11" id="KW-0175">Coiled coil</keyword>
<dbReference type="Pfam" id="PF08700">
    <property type="entry name" value="VPS51_Exo84_N"/>
    <property type="match status" value="1"/>
</dbReference>
<dbReference type="Pfam" id="PF00628">
    <property type="entry name" value="PHD"/>
    <property type="match status" value="1"/>
</dbReference>
<dbReference type="InterPro" id="IPR013083">
    <property type="entry name" value="Znf_RING/FYVE/PHD"/>
</dbReference>
<evidence type="ECO:0000256" key="9">
    <source>
        <dbReference type="PROSITE-ProRule" id="PRU00146"/>
    </source>
</evidence>
<sequence length="2305" mass="253967">MMNDLVRVPDRKVARWVGRPRGVRRGGVGRRTKCKPWRSSMAPKPQPAAAAVENEDACRVCGKDDDEEYLVLCDGCDRAFHTACHVGCVCCKQKPKSNFNRKPAVPEGDWFCKFCAGRLPEFGNGKAVSSVHAWGDNADGQLALSSECVWTPERLSALDGIGVVQIACGETSTLVLCNDGNVYSIGTGTSGQLGHPDIVHEKLEKFRKIDALTEEKRSKSEGPFCQIGCGQDFSIAVTTGGHVYSWGNGDVGQLGHQENKVKKAPKKISALRELEIPIDLAQCGRDFVLMVSKEGNDSDQFNTQKPGVLMAMGGNTHGQLGDGSGRNQWVPQQLNKDGPSHTSNANKDVEEPTECLLGRDIRLIAAGRGHAAAVTAGSKGLWTWGFGENGQIGHPKPEIPAGQSRFFRTQFRVLRPRFVKALASESITQVACGDNFTLMLLNDGRVMGMGDNVNGQIGVKRDADAEVNRCVMPTQVGPFDGSISVKQLGCGYEFAAALTSDGKVYTWGSGDLGQLGLGKEQKASLDKPTIVPNLPAIKKIYVGPNQVFAVEFTNETITVSKKATTSTEAPAKKKAAGKKTTAAPKKRGRESPKTKAAPSKSRKNGGAHERGFRWRSWHWGEASHWITSLSLEMNQQFGSFNLGGSGQFAPMGGGMAPPPIHMWSPVNPQEQQYFDMLFTMADEEKRNAIGGRIAVAFFSRSNIDKTVLREVWNIADSRQRSELSRNEFYVAMRLISMAQRGEQVSVQRFFELATAPFPLPALEGVPPPSQMQMAPQGSPTRSMSAGRGPYAVTDEEKLKYDGTFQQYDTDNDGFLQGSEAVGLFQMSGLDRNVLREVWSLADQGQDSRLDKKEFYIAMHLIVCISKRGLPLPSQLPPELAESAFRVGPDMGGGVPTRSGSMQSANGIGSQPQPEKTSADPMGAFDGLAPSLDAGKPVEAPGGMGSFSAPGGSQFQPPSVVTAGLDMRGSFHGTPSPSPMAGGMAPMDRDRTGSNASMNSMSSFGGGSMRAMTPQASMGTPRGATSSFHAAQPPTPVAAAPTRPFMSDEEETKLVKHLDQQNEELSSSLSTLERKQTAIETVSEKLRELDQLRHEMVTLTMKRDNERAVAAAKTPAPANPAEAQSKRMLEKMLQDLIENEKRLIQKTMMDIGECEREMQELMSMAVERNVTLQDNAQVSAPQPSLGAHGDMGFGGGMTKQPSGFDSFGANPAQSSGPLESPVKRVSASSGFDSFGAFDAPSPAAAPLAPAVGAPPAPASTSSSIKKLRSVLTNHIAYFVDFAPISGCFRDLSRRWALVAQIFKRRCATSALHVQGSRTGSVSMVSAAEAQRMAIHGGVLEKRRRTGGWKKKHFFLLPSHWMYFDSMEASSPKSKLATIEIMSVQRNENDPTHRAFYLGMYRKKKEFRAANADDQNAWIQAIESILSVKPEHRLSSSNQLSSANDSESSSLAVAAAAAASAAAPANAVVKNGLDPHDLPRVCEMMKKKFERQLQISRSLSSKDVVEFLKKHLDVTHEQALEIGQELIDAKVLIPLKSHVFEEHDGRFKFHEAAPVKQPKNHLNMRSQSIDDLMSRMDFDAKAYAEDFLRKHSSDKIDQHCRKLIFQKDKTIEALKEEISVNYTSFIRASSEIKTMENSVSQLKTLVLECKRSISTLQNVSLSTNDAKKAAPAYEVAAKKAVERTKFKEMDEFIYELEVSLHERDYDHFTEQALAYKQKKSADDATEQQRRKVSAASGLVLALTADLTGRDKVEDLVSQFTRKLVEEFNSSMQTSERMHKKESHLRYLIQLGETHLATEMCLQNYSVRIALQLRHVPSYGNALNYVINLSRTFFTSLLVCFEDYEQSFRGQKSSHFISLTVWISAQLERFASEIMCHMFPNDVYVRPAAGASAAGSVAVDVAEFKNTTKFVSSALRYVFYGSRQLELAGLPTAHCLAPHLVKGLISFVRTYAASIKATLKEEIKRERWEMAKRTIRDAETKQDREIILTQSARSYYTMMQQFLRDLQRVLNPSCATSCLPEVHDAVMAEADDLLAQYAREAKSYLDYPKLSSSLRVKQVVGLLTNVAYIQDDCATRCLQIMQEFLPKTVIDRRAFESQNTKIWNELVTVGAKRCGQALLFLTINWPLLDLTEETLPSAKDEKPLKTVFISALLKDLDGITNDQLEKYLHKVVKHRRAAAKKGDEKQSTGEEEEEDEDHQYLVSMMLEAMLQAMDGDEQWWQARKIVTAKDKEKRIGYAGFNQFVGELRVLGQSVQSSRTIEVEADAVVKKISELYHQQHPEKKDALAPTDWHEGYMRACVQSTPVAKR</sequence>
<feature type="region of interest" description="Disordered" evidence="12">
    <location>
        <begin position="891"/>
        <end position="923"/>
    </location>
</feature>
<dbReference type="GO" id="GO:0048471">
    <property type="term" value="C:perinuclear region of cytoplasm"/>
    <property type="evidence" value="ECO:0007669"/>
    <property type="project" value="UniProtKB-SubCell"/>
</dbReference>
<comment type="function">
    <text evidence="1">Component of the exocyst complex involved in the docking of exocytic vesicles with fusion sites on the plasma membrane.</text>
</comment>
<dbReference type="InterPro" id="IPR011993">
    <property type="entry name" value="PH-like_dom_sf"/>
</dbReference>
<evidence type="ECO:0000259" key="13">
    <source>
        <dbReference type="PROSITE" id="PS50003"/>
    </source>
</evidence>
<feature type="region of interest" description="Disordered" evidence="12">
    <location>
        <begin position="1179"/>
        <end position="1220"/>
    </location>
</feature>
<dbReference type="SUPFAM" id="SSF47473">
    <property type="entry name" value="EF-hand"/>
    <property type="match status" value="2"/>
</dbReference>
<feature type="region of interest" description="Disordered" evidence="12">
    <location>
        <begin position="560"/>
        <end position="609"/>
    </location>
</feature>
<reference evidence="17" key="1">
    <citation type="submission" date="2022-11" db="EMBL/GenBank/DDBJ databases">
        <authorList>
            <person name="Morgan W.R."/>
            <person name="Tartar A."/>
        </authorList>
    </citation>
    <scope>NUCLEOTIDE SEQUENCE</scope>
    <source>
        <strain evidence="17">ARSEF 373</strain>
    </source>
</reference>
<dbReference type="InterPro" id="IPR058923">
    <property type="entry name" value="RCC1-like_dom"/>
</dbReference>
<feature type="repeat" description="RCC1" evidence="10">
    <location>
        <begin position="502"/>
        <end position="553"/>
    </location>
</feature>
<dbReference type="PROSITE" id="PS50012">
    <property type="entry name" value="RCC1_3"/>
    <property type="match status" value="7"/>
</dbReference>
<dbReference type="Pfam" id="PF16528">
    <property type="entry name" value="Exo84_C"/>
    <property type="match status" value="1"/>
</dbReference>
<dbReference type="Proteomes" id="UP001146120">
    <property type="component" value="Unassembled WGS sequence"/>
</dbReference>
<evidence type="ECO:0000256" key="3">
    <source>
        <dbReference type="ARBA" id="ARBA00004624"/>
    </source>
</evidence>
<dbReference type="SUPFAM" id="SSF74788">
    <property type="entry name" value="Cullin repeat-like"/>
    <property type="match status" value="1"/>
</dbReference>
<feature type="repeat" description="RCC1" evidence="10">
    <location>
        <begin position="180"/>
        <end position="240"/>
    </location>
</feature>
<dbReference type="Pfam" id="PF00169">
    <property type="entry name" value="PH"/>
    <property type="match status" value="1"/>
</dbReference>
<dbReference type="CDD" id="cd15545">
    <property type="entry name" value="PHD_BAZ2A_like"/>
    <property type="match status" value="1"/>
</dbReference>
<evidence type="ECO:0000259" key="15">
    <source>
        <dbReference type="PROSITE" id="PS50031"/>
    </source>
</evidence>
<dbReference type="PANTHER" id="PTHR22872">
    <property type="entry name" value="BTK-BINDING PROTEIN-RELATED"/>
    <property type="match status" value="1"/>
</dbReference>
<dbReference type="Gene3D" id="1.10.238.10">
    <property type="entry name" value="EF-hand"/>
    <property type="match status" value="2"/>
</dbReference>
<feature type="compositionally biased region" description="Basic residues" evidence="12">
    <location>
        <begin position="26"/>
        <end position="36"/>
    </location>
</feature>
<dbReference type="PRINTS" id="PR00633">
    <property type="entry name" value="RCCNDNSATION"/>
</dbReference>
<dbReference type="InterPro" id="IPR002048">
    <property type="entry name" value="EF_hand_dom"/>
</dbReference>
<dbReference type="PROSITE" id="PS50031">
    <property type="entry name" value="EH"/>
    <property type="match status" value="2"/>
</dbReference>
<dbReference type="Pfam" id="PF25390">
    <property type="entry name" value="WD40_RLD"/>
    <property type="match status" value="1"/>
</dbReference>
<dbReference type="InterPro" id="IPR011011">
    <property type="entry name" value="Znf_FYVE_PHD"/>
</dbReference>
<gene>
    <name evidence="17" type="ORF">N0F65_006575</name>
</gene>
<name>A0AAV2YHD3_9STRA</name>
<dbReference type="SMART" id="SM00054">
    <property type="entry name" value="EFh"/>
    <property type="match status" value="3"/>
</dbReference>
<dbReference type="PROSITE" id="PS50222">
    <property type="entry name" value="EF_HAND_2"/>
    <property type="match status" value="1"/>
</dbReference>
<feature type="compositionally biased region" description="Polar residues" evidence="12">
    <location>
        <begin position="897"/>
        <end position="915"/>
    </location>
</feature>
<evidence type="ECO:0000256" key="8">
    <source>
        <dbReference type="ARBA" id="ARBA00022833"/>
    </source>
</evidence>
<evidence type="ECO:0000256" key="1">
    <source>
        <dbReference type="ARBA" id="ARBA00002660"/>
    </source>
</evidence>
<feature type="region of interest" description="Disordered" evidence="12">
    <location>
        <begin position="26"/>
        <end position="48"/>
    </location>
</feature>
<feature type="region of interest" description="Disordered" evidence="12">
    <location>
        <begin position="2175"/>
        <end position="2194"/>
    </location>
</feature>
<dbReference type="InterPro" id="IPR009091">
    <property type="entry name" value="RCC1/BLIP-II"/>
</dbReference>
<feature type="domain" description="EH" evidence="15">
    <location>
        <begin position="670"/>
        <end position="760"/>
    </location>
</feature>
<feature type="coiled-coil region" evidence="11">
    <location>
        <begin position="1054"/>
        <end position="1101"/>
    </location>
</feature>
<evidence type="ECO:0000256" key="6">
    <source>
        <dbReference type="ARBA" id="ARBA00022737"/>
    </source>
</evidence>
<feature type="domain" description="EF-hand" evidence="16">
    <location>
        <begin position="795"/>
        <end position="830"/>
    </location>
</feature>
<evidence type="ECO:0000259" key="14">
    <source>
        <dbReference type="PROSITE" id="PS50016"/>
    </source>
</evidence>
<dbReference type="GO" id="GO:0005509">
    <property type="term" value="F:calcium ion binding"/>
    <property type="evidence" value="ECO:0007669"/>
    <property type="project" value="InterPro"/>
</dbReference>
<evidence type="ECO:0000313" key="18">
    <source>
        <dbReference type="Proteomes" id="UP001146120"/>
    </source>
</evidence>
<dbReference type="PROSITE" id="PS01359">
    <property type="entry name" value="ZF_PHD_1"/>
    <property type="match status" value="1"/>
</dbReference>
<evidence type="ECO:0000256" key="5">
    <source>
        <dbReference type="ARBA" id="ARBA00022723"/>
    </source>
</evidence>
<comment type="caution">
    <text evidence="17">The sequence shown here is derived from an EMBL/GenBank/DDBJ whole genome shotgun (WGS) entry which is preliminary data.</text>
</comment>
<evidence type="ECO:0000313" key="17">
    <source>
        <dbReference type="EMBL" id="DAZ93006.1"/>
    </source>
</evidence>
<dbReference type="InterPro" id="IPR051625">
    <property type="entry name" value="Signaling_Regulatory_Domain"/>
</dbReference>
<evidence type="ECO:0000256" key="7">
    <source>
        <dbReference type="ARBA" id="ARBA00022771"/>
    </source>
</evidence>
<feature type="repeat" description="RCC1" evidence="10">
    <location>
        <begin position="444"/>
        <end position="501"/>
    </location>
</feature>
<feature type="domain" description="EH" evidence="15">
    <location>
        <begin position="796"/>
        <end position="886"/>
    </location>
</feature>
<dbReference type="PROSITE" id="PS50016">
    <property type="entry name" value="ZF_PHD_2"/>
    <property type="match status" value="1"/>
</dbReference>
<keyword evidence="7 9" id="KW-0863">Zinc-finger</keyword>
<feature type="repeat" description="RCC1" evidence="10">
    <location>
        <begin position="307"/>
        <end position="377"/>
    </location>
</feature>
<dbReference type="Gene3D" id="2.30.29.30">
    <property type="entry name" value="Pleckstrin-homology domain (PH domain)/Phosphotyrosine-binding domain (PTB)"/>
    <property type="match status" value="1"/>
</dbReference>
<feature type="compositionally biased region" description="Low complexity" evidence="12">
    <location>
        <begin position="992"/>
        <end position="1002"/>
    </location>
</feature>
<dbReference type="InterPro" id="IPR000261">
    <property type="entry name" value="EH_dom"/>
</dbReference>
<dbReference type="SUPFAM" id="SSF50985">
    <property type="entry name" value="RCC1/BLIP-II"/>
    <property type="match status" value="2"/>
</dbReference>
<proteinExistence type="predicted"/>
<feature type="region of interest" description="Disordered" evidence="12">
    <location>
        <begin position="938"/>
        <end position="1039"/>
    </location>
</feature>
<dbReference type="InterPro" id="IPR032403">
    <property type="entry name" value="Exo84_C"/>
</dbReference>
<comment type="subcellular location">
    <subcellularLocation>
        <location evidence="3">Cell projection</location>
        <location evidence="3">Growth cone</location>
    </subcellularLocation>
    <subcellularLocation>
        <location evidence="2">Cytoplasm</location>
        <location evidence="2">Perinuclear region</location>
    </subcellularLocation>
</comment>
<dbReference type="Gene3D" id="3.30.40.10">
    <property type="entry name" value="Zinc/RING finger domain, C3HC4 (zinc finger)"/>
    <property type="match status" value="1"/>
</dbReference>
<feature type="region of interest" description="Disordered" evidence="12">
    <location>
        <begin position="321"/>
        <end position="351"/>
    </location>
</feature>
<dbReference type="InterPro" id="IPR001849">
    <property type="entry name" value="PH_domain"/>
</dbReference>
<dbReference type="InterPro" id="IPR016159">
    <property type="entry name" value="Cullin_repeat-like_dom_sf"/>
</dbReference>
<dbReference type="SMART" id="SM00027">
    <property type="entry name" value="EH"/>
    <property type="match status" value="2"/>
</dbReference>
<feature type="domain" description="PH" evidence="13">
    <location>
        <begin position="1331"/>
        <end position="1425"/>
    </location>
</feature>
<dbReference type="SMART" id="SM00249">
    <property type="entry name" value="PHD"/>
    <property type="match status" value="1"/>
</dbReference>
<feature type="domain" description="PHD-type" evidence="14">
    <location>
        <begin position="55"/>
        <end position="118"/>
    </location>
</feature>
<dbReference type="SMART" id="SM00233">
    <property type="entry name" value="PH"/>
    <property type="match status" value="1"/>
</dbReference>
<keyword evidence="6" id="KW-0677">Repeat</keyword>
<dbReference type="SUPFAM" id="SSF50729">
    <property type="entry name" value="PH domain-like"/>
    <property type="match status" value="1"/>
</dbReference>